<reference evidence="18 19" key="1">
    <citation type="journal article" date="2019" name="Sci. Data">
        <title>Hybrid genome assembly and annotation of Danionella translucida.</title>
        <authorList>
            <person name="Kadobianskyi M."/>
            <person name="Schulze L."/>
            <person name="Schuelke M."/>
            <person name="Judkewitz B."/>
        </authorList>
    </citation>
    <scope>NUCLEOTIDE SEQUENCE [LARGE SCALE GENOMIC DNA]</scope>
    <source>
        <strain evidence="18 19">Bolton</strain>
    </source>
</reference>
<evidence type="ECO:0000256" key="1">
    <source>
        <dbReference type="ARBA" id="ARBA00004613"/>
    </source>
</evidence>
<name>A0A553NN89_9TELE</name>
<evidence type="ECO:0000256" key="3">
    <source>
        <dbReference type="ARBA" id="ARBA00022525"/>
    </source>
</evidence>
<dbReference type="Gene3D" id="4.10.800.10">
    <property type="entry name" value="Thyroglobulin type-1"/>
    <property type="match status" value="9"/>
</dbReference>
<dbReference type="CDD" id="cd00191">
    <property type="entry name" value="TY"/>
    <property type="match status" value="6"/>
</dbReference>
<dbReference type="Proteomes" id="UP000316079">
    <property type="component" value="Unassembled WGS sequence"/>
</dbReference>
<dbReference type="EMBL" id="SRMA01026818">
    <property type="protein sequence ID" value="TRY66913.1"/>
    <property type="molecule type" value="Genomic_DNA"/>
</dbReference>
<evidence type="ECO:0000256" key="5">
    <source>
        <dbReference type="ARBA" id="ARBA00022641"/>
    </source>
</evidence>
<evidence type="ECO:0000256" key="16">
    <source>
        <dbReference type="SAM" id="SignalP"/>
    </source>
</evidence>
<comment type="subcellular location">
    <subcellularLocation>
        <location evidence="1">Secreted</location>
    </subcellularLocation>
</comment>
<keyword evidence="7" id="KW-0372">Hormone</keyword>
<feature type="domain" description="Thyroglobulin type-1" evidence="17">
    <location>
        <begin position="573"/>
        <end position="626"/>
    </location>
</feature>
<feature type="region of interest" description="Disordered" evidence="15">
    <location>
        <begin position="2722"/>
        <end position="2758"/>
    </location>
</feature>
<dbReference type="InterPro" id="IPR000716">
    <property type="entry name" value="Thyroglobulin_1"/>
</dbReference>
<dbReference type="Gene3D" id="2.10.50.10">
    <property type="entry name" value="Tumor Necrosis Factor Receptor, subunit A, domain 2"/>
    <property type="match status" value="1"/>
</dbReference>
<dbReference type="PROSITE" id="PS51162">
    <property type="entry name" value="THYROGLOBULIN_1_2"/>
    <property type="match status" value="8"/>
</dbReference>
<evidence type="ECO:0000256" key="7">
    <source>
        <dbReference type="ARBA" id="ARBA00022702"/>
    </source>
</evidence>
<evidence type="ECO:0000256" key="4">
    <source>
        <dbReference type="ARBA" id="ARBA00022534"/>
    </source>
</evidence>
<sequence>MELLCHSIILLGVFSRACGKISEYQLETENLSQCEQLRAFSVEKALEHVPQCSGDGRFRPVQCSRGGSECWCVTAEGHEISGSRQNGSAVHCLTSCQHQRQRALQTADTTAAPACLDSGEFDQVQCDSSRGQCWCVDQEGMEIYGTREKGRPSKCPGSCEVWQRRLLHGIGDRSPPQCSKDGGFLPVQCKFVNATDRKVLDLLHAFNREPEVFQTFSGFRRAYPELSSYCFCADRRGREMPSTGVELLLDEVYDTAFSDQTAGSTFAQSNMYRVLQRRYLALQLALSGRFRCPSPCESEQAAAEAGSSFVASCSDDGAYVAVQCQLGGQCWCVDITGKEIFGTRRFGEPKCSAAGTDCMSKRRQALSRLFYGPAGDFSKSSMPPVDTISSVSMCSPEMKERSAKAALLQSIPELESPKVRDILADVIQGMFPSGALALKALEFNSSPKRVQENLFGGKFLKNVGNFNFSGTVGNSGTLSFSHVFSQFGLAQGASDFRQLAEKFISSSPHLDRKLSDASGRSVNLKSNKDMVTLVSKALENKQFLATLREEIKQLKAEESTQLGRLFHAIFQTSDVCQPVSSTLYVPQCTEDGKYQNVQCLASECWCVDSRGLEAEGTRTIGSRPRCPSQCERERQIAVRVKGSSSAGSQIFIPKCEAGGAYVPLQCLGKSCFCMDQSGNKVSIQSSEKSLQCPTSCQASAIQQFWSAMRSVLSDPPSIFQFSQVRIPRCSSDGSWHQIQCDGPPEQAMEFYQEWVRIIHAGEDIPVLELFGILRAYAKNIEAMGSFRVFVSALFTARHHRVFPALATFEKLSDVPAELLDGNDAAVYGPSVFLNPLSLWRLLRSEDYSYPGVLSDFSRPLRSFHLRQCWCVTSQGDMLAGSKAPLGNIPKCPGSCSVAQQQVSEFLKEAKELISASNSSHMPLGYGFLLAASVSLSPEELHLTRSSQIPITKTLLSNTDSALRLAAHSTLHFYWQSQMMASNGERQSLLLGYQPYIPQCGAYGQWLTNQCYQSTGQCWCVDEEGRYVTGSLTTRSSAPQQCQTTCQRLQSDYFLSGWTQTSSDGSFTYTPSCKEDGEFSVLQENRSGRVRGLCVSPVTGKVIQLAAITPSGGLQCPGWCSLQKTLALRRELGTGFEPECVQDGQRFSGLQCDRSDCWCVSESGRRLPSTLTSRSTGRTPSCHVPECRLPFGNVSHGAVLCSSANDESQRCELLCDHGYVNPFPVRSYLCDSQTKMWLGDTPLLSACQKPRVLQTVEVSSQLQLSLAPHGENRCSSKRVQLQTALLQDMRAVGLCSLQLMSRGGSSSVAVCDASSVSLDCLNDAEFSAHIIFKARLSDLPLLPDLHSIDEKLDEERLLDGVRKILRSGSYQFLSNVSLARSTPPSFGCLPGYKQLPSSSGCVPCPAGSFYSGAACSPCPRGTFQEKEGQLSCSPCPSATSTLAQGAHSASHCLTECQKSSLSCTREGDFLSAQKNTVSGRWMCVSPLGEELSWTSSDDPLMAEECRVLEKFSLWSLQLNSESVEVLSSDSSSQPKEAQLRKCVLGEGLRCCALCLDPSDMFSHGVSSRLADCALDDSCQHLAVFRREGRTQCDLYSTSEENSDCKTSGQSKGFLGNAGAEMFQTLRCALKIKRAEPGLVLLRKEGHEFSSSGLKRFERLGFRQSSSGVYRTLVFDARGSSLADVHRFCISSCSRESCCDGFILSKNVLDGGSIMCGLLSSPSVLQCSEVDWDLRGAASSSRDCGAGVQYSQELRRFSFSFGGQNFTISKRLLHSKDFRNTINCSFYDLMMIFLKFGVFEYLSAADSALPASSKNTSGYQETLFSFQRVYLWRDSDMNTRSPSACRRATGFEDARVALSDSIKKAFSVLDANDVQVDSQRELPSQVYWIFKHRYSFLEAQLWCLKRCDEEELCYVSDIRDESPLYFACVLHPDTRVCGAYDEPLRQPCALVMTQMSLTGSVKSFYSRVPFKKMVSYSVRSRVSVLSKSITEGFSECERRCDEDPCCRGLGYIRDSTAVGSDVLCLTLNSLGVQTCAENTRTTWRLLDCSPSEVQAEAYPFGWYEKPVNQWTKNPRMCPPFSLPSSSKRADLQKWKTLDAASVFVDSSVSAYDVLHISRDIAEDVEKVKSWCLSACEDTESCSAVSIDNRESAVRCVMYPDTHACLPTASGQRCVLVTKEPAQSVYIRTGTQPDLTSVSIPDHGTLLGGREVKLIGGSESRLMTYFLGVPYARPPIGELRFSPPQPANWTGTWNASFPRYSCLQPGDITDSISSEDCLYLNIFTASSLGKNAPVLVFFHNSESGLLDGSYLAAVGNIIVVTASYRTAAFGFLSAGSTAPPGNYGLQDQVAVLGWVQKNIALFGGDPTKVTLGAERSGADIASLHLTSPSASSLFKRALLMGGSVFSPAAVTSASKAQIQTASLAKELLAVSGPLQAWSPVVDGSLIPEKPSISLRSKHLHRADLLLGSSFEDGLISRARKIKNFEQLQGRADSKTAFYAALSNSLGGVDANAFVKEAATWFYSLQHSPTPSGYNVFSQALENATRDLFVICPVVEMAEFWAANSRATVHMYHLPRDATHNRCLSFHTVPQIEKVSLMRPKKSVCFSLDLSAPLDVQYLFGVPLTSEKRDLFSSNERLLARQIMNYLVNFVKSGNPNFPLAVSRTSFGKFLPPWPQFLPQSGRAVYKELSSTLQNRIDLQRLQCSFWSQYVSTLSSSTELSCGTSAGVTGAVQSPAPEPSSLPDASFPLTASKPESEKDAYS</sequence>
<dbReference type="PROSITE" id="PS00484">
    <property type="entry name" value="THYROGLOBULIN_1_1"/>
    <property type="match status" value="3"/>
</dbReference>
<feature type="domain" description="Thyroglobulin type-1" evidence="17">
    <location>
        <begin position="156"/>
        <end position="257"/>
    </location>
</feature>
<comment type="caution">
    <text evidence="13">Lacks conserved residue(s) required for the propagation of feature annotation.</text>
</comment>
<feature type="domain" description="Thyroglobulin type-1" evidence="17">
    <location>
        <begin position="93"/>
        <end position="155"/>
    </location>
</feature>
<keyword evidence="19" id="KW-1185">Reference proteome</keyword>
<dbReference type="InterPro" id="IPR052001">
    <property type="entry name" value="MHC-II_Gamma/Thyroglobulin"/>
</dbReference>
<feature type="disulfide bond" evidence="13">
    <location>
        <begin position="135"/>
        <end position="155"/>
    </location>
</feature>
<feature type="domain" description="Thyroglobulin type-1" evidence="17">
    <location>
        <begin position="31"/>
        <end position="92"/>
    </location>
</feature>
<organism evidence="18 19">
    <name type="scientific">Danionella cerebrum</name>
    <dbReference type="NCBI Taxonomy" id="2873325"/>
    <lineage>
        <taxon>Eukaryota</taxon>
        <taxon>Metazoa</taxon>
        <taxon>Chordata</taxon>
        <taxon>Craniata</taxon>
        <taxon>Vertebrata</taxon>
        <taxon>Euteleostomi</taxon>
        <taxon>Actinopterygii</taxon>
        <taxon>Neopterygii</taxon>
        <taxon>Teleostei</taxon>
        <taxon>Ostariophysi</taxon>
        <taxon>Cypriniformes</taxon>
        <taxon>Danionidae</taxon>
        <taxon>Danioninae</taxon>
        <taxon>Danionella</taxon>
    </lineage>
</organism>
<dbReference type="Pfam" id="PF00135">
    <property type="entry name" value="COesterase"/>
    <property type="match status" value="1"/>
</dbReference>
<evidence type="ECO:0000256" key="6">
    <source>
        <dbReference type="ARBA" id="ARBA00022653"/>
    </source>
</evidence>
<keyword evidence="3" id="KW-0964">Secreted</keyword>
<keyword evidence="10 13" id="KW-1015">Disulfide bond</keyword>
<evidence type="ECO:0000256" key="11">
    <source>
        <dbReference type="ARBA" id="ARBA00023180"/>
    </source>
</evidence>
<evidence type="ECO:0000256" key="10">
    <source>
        <dbReference type="ARBA" id="ARBA00023157"/>
    </source>
</evidence>
<keyword evidence="9" id="KW-0795">Thyroid hormone</keyword>
<dbReference type="PANTHER" id="PTHR14093:SF19">
    <property type="entry name" value="THYROGLOBULIN"/>
    <property type="match status" value="1"/>
</dbReference>
<dbReference type="Pfam" id="PF07699">
    <property type="entry name" value="Ephrin_rec_like"/>
    <property type="match status" value="1"/>
</dbReference>
<feature type="domain" description="Thyroglobulin type-1" evidence="17">
    <location>
        <begin position="1116"/>
        <end position="1181"/>
    </location>
</feature>
<dbReference type="GO" id="GO:0005179">
    <property type="term" value="F:hormone activity"/>
    <property type="evidence" value="ECO:0007669"/>
    <property type="project" value="UniProtKB-KW"/>
</dbReference>
<keyword evidence="5" id="KW-0765">Sulfation</keyword>
<keyword evidence="4" id="KW-0893">Thyroid hormones biosynthesis</keyword>
<evidence type="ECO:0000256" key="15">
    <source>
        <dbReference type="SAM" id="MobiDB-lite"/>
    </source>
</evidence>
<keyword evidence="11" id="KW-0325">Glycoprotein</keyword>
<feature type="disulfide bond" evidence="13">
    <location>
        <begin position="63"/>
        <end position="70"/>
    </location>
</feature>
<dbReference type="SMART" id="SM01411">
    <property type="entry name" value="Ephrin_rec_like"/>
    <property type="match status" value="1"/>
</dbReference>
<accession>A0A553NN89</accession>
<feature type="disulfide bond" evidence="13">
    <location>
        <begin position="72"/>
        <end position="92"/>
    </location>
</feature>
<feature type="domain" description="Thyroglobulin type-1" evidence="17">
    <location>
        <begin position="980"/>
        <end position="1041"/>
    </location>
</feature>
<feature type="disulfide bond" evidence="13">
    <location>
        <begin position="96"/>
        <end position="115"/>
    </location>
</feature>
<keyword evidence="14" id="KW-0175">Coiled coil</keyword>
<protein>
    <recommendedName>
        <fullName evidence="2">Thyroglobulin</fullName>
    </recommendedName>
</protein>
<feature type="disulfide bond" evidence="13">
    <location>
        <begin position="126"/>
        <end position="133"/>
    </location>
</feature>
<feature type="disulfide bond" evidence="13">
    <location>
        <begin position="606"/>
        <end position="626"/>
    </location>
</feature>
<comment type="caution">
    <text evidence="18">The sequence shown here is derived from an EMBL/GenBank/DDBJ whole genome shotgun (WGS) entry which is preliminary data.</text>
</comment>
<evidence type="ECO:0000313" key="18">
    <source>
        <dbReference type="EMBL" id="TRY66913.1"/>
    </source>
</evidence>
<feature type="domain" description="Thyroglobulin type-1" evidence="17">
    <location>
        <begin position="293"/>
        <end position="351"/>
    </location>
</feature>
<evidence type="ECO:0000256" key="8">
    <source>
        <dbReference type="ARBA" id="ARBA00022729"/>
    </source>
</evidence>
<evidence type="ECO:0000259" key="17">
    <source>
        <dbReference type="PROSITE" id="PS51162"/>
    </source>
</evidence>
<feature type="signal peptide" evidence="16">
    <location>
        <begin position="1"/>
        <end position="19"/>
    </location>
</feature>
<dbReference type="GO" id="GO:0006590">
    <property type="term" value="P:thyroid hormone generation"/>
    <property type="evidence" value="ECO:0007669"/>
    <property type="project" value="TreeGrafter"/>
</dbReference>
<keyword evidence="6" id="KW-0405">Iodination</keyword>
<feature type="chain" id="PRO_5022180263" description="Thyroglobulin" evidence="16">
    <location>
        <begin position="20"/>
        <end position="2758"/>
    </location>
</feature>
<dbReference type="PANTHER" id="PTHR14093">
    <property type="entry name" value="HLA CLASS II GAMMA CHAIN"/>
    <property type="match status" value="1"/>
</dbReference>
<evidence type="ECO:0000256" key="12">
    <source>
        <dbReference type="ARBA" id="ARBA00046595"/>
    </source>
</evidence>
<comment type="subunit">
    <text evidence="12">Monomer. Homodimer (via ChEL region); occurs in the endoplasmic reticulum and is required for export to the Golgi apparatus. Homooligomer; disulfide-linked; stored in this form in the thyroid follicle lumen.</text>
</comment>
<evidence type="ECO:0000256" key="13">
    <source>
        <dbReference type="PROSITE-ProRule" id="PRU00500"/>
    </source>
</evidence>
<dbReference type="STRING" id="623744.A0A553NN89"/>
<dbReference type="SMART" id="SM00211">
    <property type="entry name" value="TY"/>
    <property type="match status" value="10"/>
</dbReference>
<dbReference type="InterPro" id="IPR002018">
    <property type="entry name" value="CarbesteraseB"/>
</dbReference>
<evidence type="ECO:0000256" key="14">
    <source>
        <dbReference type="SAM" id="Coils"/>
    </source>
</evidence>
<evidence type="ECO:0000313" key="19">
    <source>
        <dbReference type="Proteomes" id="UP000316079"/>
    </source>
</evidence>
<keyword evidence="8 16" id="KW-0732">Signal</keyword>
<dbReference type="OrthoDB" id="6409105at2759"/>
<dbReference type="SUPFAM" id="SSF53474">
    <property type="entry name" value="alpha/beta-Hydrolases"/>
    <property type="match status" value="1"/>
</dbReference>
<feature type="coiled-coil region" evidence="14">
    <location>
        <begin position="537"/>
        <end position="564"/>
    </location>
</feature>
<proteinExistence type="predicted"/>
<gene>
    <name evidence="18" type="ORF">DNTS_017010</name>
</gene>
<dbReference type="SUPFAM" id="SSF57610">
    <property type="entry name" value="Thyroglobulin type-1 domain"/>
    <property type="match status" value="9"/>
</dbReference>
<dbReference type="InterPro" id="IPR011641">
    <property type="entry name" value="Tyr-kin_ephrin_A/B_rcpt-like"/>
</dbReference>
<feature type="disulfide bond" evidence="13">
    <location>
        <begin position="1010"/>
        <end position="1017"/>
    </location>
</feature>
<evidence type="ECO:0000256" key="2">
    <source>
        <dbReference type="ARBA" id="ARBA00017326"/>
    </source>
</evidence>
<dbReference type="GO" id="GO:0005615">
    <property type="term" value="C:extracellular space"/>
    <property type="evidence" value="ECO:0007669"/>
    <property type="project" value="TreeGrafter"/>
</dbReference>
<feature type="domain" description="Thyroglobulin type-1" evidence="17">
    <location>
        <begin position="627"/>
        <end position="696"/>
    </location>
</feature>
<dbReference type="Pfam" id="PF00086">
    <property type="entry name" value="Thyroglobulin_1"/>
    <property type="match status" value="8"/>
</dbReference>
<evidence type="ECO:0000256" key="9">
    <source>
        <dbReference type="ARBA" id="ARBA00022920"/>
    </source>
</evidence>
<dbReference type="InterPro" id="IPR036857">
    <property type="entry name" value="Thyroglobulin_1_sf"/>
</dbReference>
<dbReference type="Gene3D" id="3.40.50.1820">
    <property type="entry name" value="alpha/beta hydrolase"/>
    <property type="match status" value="2"/>
</dbReference>
<feature type="disulfide bond" evidence="13">
    <location>
        <begin position="159"/>
        <end position="178"/>
    </location>
</feature>
<dbReference type="GO" id="GO:0042446">
    <property type="term" value="P:hormone biosynthetic process"/>
    <property type="evidence" value="ECO:0007669"/>
    <property type="project" value="UniProtKB-KW"/>
</dbReference>
<dbReference type="InterPro" id="IPR029058">
    <property type="entry name" value="AB_hydrolase_fold"/>
</dbReference>